<feature type="compositionally biased region" description="Polar residues" evidence="2">
    <location>
        <begin position="1"/>
        <end position="11"/>
    </location>
</feature>
<comment type="caution">
    <text evidence="4">The sequence shown here is derived from an EMBL/GenBank/DDBJ whole genome shotgun (WGS) entry which is preliminary data.</text>
</comment>
<feature type="region of interest" description="Disordered" evidence="2">
    <location>
        <begin position="1"/>
        <end position="29"/>
    </location>
</feature>
<dbReference type="EMBL" id="JAGKQM010000011">
    <property type="protein sequence ID" value="KAH0900840.1"/>
    <property type="molecule type" value="Genomic_DNA"/>
</dbReference>
<dbReference type="InterPro" id="IPR036514">
    <property type="entry name" value="SGNH_hydro_sf"/>
</dbReference>
<evidence type="ECO:0000313" key="5">
    <source>
        <dbReference type="Proteomes" id="UP000824890"/>
    </source>
</evidence>
<dbReference type="Gene3D" id="3.40.50.1110">
    <property type="entry name" value="SGNH hydrolase"/>
    <property type="match status" value="1"/>
</dbReference>
<reference evidence="4 5" key="1">
    <citation type="submission" date="2021-05" db="EMBL/GenBank/DDBJ databases">
        <title>Genome Assembly of Synthetic Allotetraploid Brassica napus Reveals Homoeologous Exchanges between Subgenomes.</title>
        <authorList>
            <person name="Davis J.T."/>
        </authorList>
    </citation>
    <scope>NUCLEOTIDE SEQUENCE [LARGE SCALE GENOMIC DNA]</scope>
    <source>
        <strain evidence="5">cv. Da-Ae</strain>
        <tissue evidence="4">Seedling</tissue>
    </source>
</reference>
<proteinExistence type="predicted"/>
<dbReference type="InterPro" id="IPR052940">
    <property type="entry name" value="Carb_Esterase_6"/>
</dbReference>
<dbReference type="Proteomes" id="UP000824890">
    <property type="component" value="Unassembled WGS sequence"/>
</dbReference>
<feature type="domain" description="Sialate O-acetylesterase" evidence="3">
    <location>
        <begin position="28"/>
        <end position="254"/>
    </location>
</feature>
<evidence type="ECO:0000259" key="3">
    <source>
        <dbReference type="Pfam" id="PF03629"/>
    </source>
</evidence>
<sequence>MEGRSTTTSAAESPEIQYHPPNPPNPPNQIFILSGQSNMAGRGGVVKDHHHNRWVWDKIVPSECAPDSSILRLRADLRWEEAREPLHADIDTGKVCGVGPGMAFANAVRKRSDSDSDVIGLVPCAVGGTAIKEWERGSRLYEAMVKRAEESRRHGGEIKAMLWYQGESDVSDIHDAESYGSNMSRLIKNLRHDLNLPSLPIIQQVAIASGGGYIDKVREAQLGLKLSNVVCVDAKGLQLKPDNLHLTTEAQVQLDYVTLSLTEHTLLFSIVTFKQSAALCRISNNIKKEEGTKATGALLPSISFFGGPFLSPPPGMDSSLHTLAVDVSFGGFHGRCGRIWSSYGFNLHIAYGFHG</sequence>
<evidence type="ECO:0000313" key="4">
    <source>
        <dbReference type="EMBL" id="KAH0900840.1"/>
    </source>
</evidence>
<accession>A0ABQ8B7R2</accession>
<evidence type="ECO:0000256" key="2">
    <source>
        <dbReference type="SAM" id="MobiDB-lite"/>
    </source>
</evidence>
<dbReference type="InterPro" id="IPR005181">
    <property type="entry name" value="SASA"/>
</dbReference>
<keyword evidence="5" id="KW-1185">Reference proteome</keyword>
<name>A0ABQ8B7R2_BRANA</name>
<dbReference type="PANTHER" id="PTHR31988:SF19">
    <property type="entry name" value="9-O-ACETYL-N-ACETYLNEURAMINIC ACID DEACETYLASE-RELATED"/>
    <property type="match status" value="1"/>
</dbReference>
<gene>
    <name evidence="4" type="ORF">HID58_040343</name>
</gene>
<dbReference type="PANTHER" id="PTHR31988">
    <property type="entry name" value="ESTERASE, PUTATIVE (DUF303)-RELATED"/>
    <property type="match status" value="1"/>
</dbReference>
<dbReference type="SUPFAM" id="SSF52266">
    <property type="entry name" value="SGNH hydrolase"/>
    <property type="match status" value="1"/>
</dbReference>
<organism evidence="4 5">
    <name type="scientific">Brassica napus</name>
    <name type="common">Rape</name>
    <dbReference type="NCBI Taxonomy" id="3708"/>
    <lineage>
        <taxon>Eukaryota</taxon>
        <taxon>Viridiplantae</taxon>
        <taxon>Streptophyta</taxon>
        <taxon>Embryophyta</taxon>
        <taxon>Tracheophyta</taxon>
        <taxon>Spermatophyta</taxon>
        <taxon>Magnoliopsida</taxon>
        <taxon>eudicotyledons</taxon>
        <taxon>Gunneridae</taxon>
        <taxon>Pentapetalae</taxon>
        <taxon>rosids</taxon>
        <taxon>malvids</taxon>
        <taxon>Brassicales</taxon>
        <taxon>Brassicaceae</taxon>
        <taxon>Brassiceae</taxon>
        <taxon>Brassica</taxon>
    </lineage>
</organism>
<evidence type="ECO:0000256" key="1">
    <source>
        <dbReference type="ARBA" id="ARBA00022801"/>
    </source>
</evidence>
<protein>
    <recommendedName>
        <fullName evidence="3">Sialate O-acetylesterase domain-containing protein</fullName>
    </recommendedName>
</protein>
<dbReference type="Pfam" id="PF03629">
    <property type="entry name" value="SASA"/>
    <property type="match status" value="1"/>
</dbReference>
<keyword evidence="1" id="KW-0378">Hydrolase</keyword>